<feature type="region of interest" description="Disordered" evidence="1">
    <location>
        <begin position="199"/>
        <end position="233"/>
    </location>
</feature>
<evidence type="ECO:0000313" key="2">
    <source>
        <dbReference type="EMBL" id="KAI1901057.1"/>
    </source>
</evidence>
<accession>A0A8T3E0B1</accession>
<protein>
    <recommendedName>
        <fullName evidence="4">Coiled-coil domain-containing protein 60</fullName>
    </recommendedName>
</protein>
<dbReference type="Proteomes" id="UP000829720">
    <property type="component" value="Unassembled WGS sequence"/>
</dbReference>
<dbReference type="AlphaFoldDB" id="A0A8T3E0B1"/>
<gene>
    <name evidence="2" type="ORF">AGOR_G00056220</name>
</gene>
<feature type="compositionally biased region" description="Polar residues" evidence="1">
    <location>
        <begin position="220"/>
        <end position="230"/>
    </location>
</feature>
<dbReference type="OrthoDB" id="10017343at2759"/>
<name>A0A8T3E0B1_9TELE</name>
<organism evidence="2 3">
    <name type="scientific">Albula goreensis</name>
    <dbReference type="NCBI Taxonomy" id="1534307"/>
    <lineage>
        <taxon>Eukaryota</taxon>
        <taxon>Metazoa</taxon>
        <taxon>Chordata</taxon>
        <taxon>Craniata</taxon>
        <taxon>Vertebrata</taxon>
        <taxon>Euteleostomi</taxon>
        <taxon>Actinopterygii</taxon>
        <taxon>Neopterygii</taxon>
        <taxon>Teleostei</taxon>
        <taxon>Albuliformes</taxon>
        <taxon>Albulidae</taxon>
        <taxon>Albula</taxon>
    </lineage>
</organism>
<feature type="region of interest" description="Disordered" evidence="1">
    <location>
        <begin position="33"/>
        <end position="77"/>
    </location>
</feature>
<evidence type="ECO:0000256" key="1">
    <source>
        <dbReference type="SAM" id="MobiDB-lite"/>
    </source>
</evidence>
<proteinExistence type="predicted"/>
<sequence length="467" mass="51871">MSAVKQGKGYFHLLQKEEQKLQEVQLMEQRRLEEQRRAECQPPCYDSDSDTESPLRIAVSTGGSWPSPSGGERRKKLPAARPFTPVHHSLTSPQLSSVALEPLFRQLCCLNWLLEAMTLNPAGRTGPVSSCWDVIDPGKSRVTAKVLNKEKAIEARWDQFISPPKARRGQPRAPCSFLGRPPLRKASVLSVASSSATTPTLRSLSSPLVGLDETPPMGGATTSEDSSPQGLSEYGLKLDTLSQNAANELHRPEKHCTDAIDSCHEKELSAVCQFIKSKSSMLDEMRESFQERAQELALSLSDTLETKAKNRWDTGVQRLQALCIGRPPPHRPRPVTVTTRARTAPEALSRPCEDGVWLSQLLARLPDAALQDRRVGRLLEKLGRFTDGRSLKTRPPVFLRVLGGLQPWELCSPDLCVAIEIVREHVVHMSPDEYDTWLRSRVALLQPTGARGDPLRSDQRLAPRPVF</sequence>
<evidence type="ECO:0008006" key="4">
    <source>
        <dbReference type="Google" id="ProtNLM"/>
    </source>
</evidence>
<keyword evidence="3" id="KW-1185">Reference proteome</keyword>
<comment type="caution">
    <text evidence="2">The sequence shown here is derived from an EMBL/GenBank/DDBJ whole genome shotgun (WGS) entry which is preliminary data.</text>
</comment>
<dbReference type="PANTHER" id="PTHR34754">
    <property type="entry name" value="COILED-COIL DOMAIN-CONTAINING PROTEIN 60"/>
    <property type="match status" value="1"/>
</dbReference>
<dbReference type="EMBL" id="JAERUA010000004">
    <property type="protein sequence ID" value="KAI1901057.1"/>
    <property type="molecule type" value="Genomic_DNA"/>
</dbReference>
<dbReference type="Pfam" id="PF15769">
    <property type="entry name" value="DUF4698"/>
    <property type="match status" value="2"/>
</dbReference>
<dbReference type="PANTHER" id="PTHR34754:SF1">
    <property type="entry name" value="COILED-COIL DOMAIN-CONTAINING PROTEIN 60"/>
    <property type="match status" value="1"/>
</dbReference>
<feature type="compositionally biased region" description="Low complexity" evidence="1">
    <location>
        <begin position="60"/>
        <end position="70"/>
    </location>
</feature>
<dbReference type="InterPro" id="IPR031526">
    <property type="entry name" value="DUF4698"/>
</dbReference>
<evidence type="ECO:0000313" key="3">
    <source>
        <dbReference type="Proteomes" id="UP000829720"/>
    </source>
</evidence>
<reference evidence="2" key="1">
    <citation type="submission" date="2021-01" db="EMBL/GenBank/DDBJ databases">
        <authorList>
            <person name="Zahm M."/>
            <person name="Roques C."/>
            <person name="Cabau C."/>
            <person name="Klopp C."/>
            <person name="Donnadieu C."/>
            <person name="Jouanno E."/>
            <person name="Lampietro C."/>
            <person name="Louis A."/>
            <person name="Herpin A."/>
            <person name="Echchiki A."/>
            <person name="Berthelot C."/>
            <person name="Parey E."/>
            <person name="Roest-Crollius H."/>
            <person name="Braasch I."/>
            <person name="Postlethwait J."/>
            <person name="Bobe J."/>
            <person name="Montfort J."/>
            <person name="Bouchez O."/>
            <person name="Begum T."/>
            <person name="Mejri S."/>
            <person name="Adams A."/>
            <person name="Chen W.-J."/>
            <person name="Guiguen Y."/>
        </authorList>
    </citation>
    <scope>NUCLEOTIDE SEQUENCE</scope>
    <source>
        <tissue evidence="2">Blood</tissue>
    </source>
</reference>